<keyword evidence="2" id="KW-1185">Reference proteome</keyword>
<organism evidence="1 2">
    <name type="scientific">Thioclava arctica</name>
    <dbReference type="NCBI Taxonomy" id="3238301"/>
    <lineage>
        <taxon>Bacteria</taxon>
        <taxon>Pseudomonadati</taxon>
        <taxon>Pseudomonadota</taxon>
        <taxon>Alphaproteobacteria</taxon>
        <taxon>Rhodobacterales</taxon>
        <taxon>Paracoccaceae</taxon>
        <taxon>Thioclava</taxon>
    </lineage>
</organism>
<comment type="caution">
    <text evidence="1">The sequence shown here is derived from an EMBL/GenBank/DDBJ whole genome shotgun (WGS) entry which is preliminary data.</text>
</comment>
<sequence length="57" mass="6505">MISRELLVKMNNLADHVFVVVSEIETQPHAKLEQVIQSFSQAANELSLVTHEMLEQE</sequence>
<protein>
    <recommendedName>
        <fullName evidence="3">Histidine kinase</fullName>
    </recommendedName>
</protein>
<accession>A0ABV3TNE7</accession>
<dbReference type="RefSeq" id="WP_368392733.1">
    <property type="nucleotide sequence ID" value="NZ_JBFRYC010000012.1"/>
</dbReference>
<reference evidence="1 2" key="1">
    <citation type="journal article" date="2011" name="Int. J. Syst. Evol. Microbiol.">
        <title>Zhongshania antarctica gen. nov., sp. nov. and Zhongshania guokunii sp. nov., gammaproteobacteria respectively isolated from coastal attached (fast) ice and surface seawater of the Antarctic.</title>
        <authorList>
            <person name="Li H.J."/>
            <person name="Zhang X.Y."/>
            <person name="Chen C.X."/>
            <person name="Zhang Y.J."/>
            <person name="Gao Z.M."/>
            <person name="Yu Y."/>
            <person name="Chen X.L."/>
            <person name="Chen B."/>
            <person name="Zhang Y.Z."/>
        </authorList>
    </citation>
    <scope>NUCLEOTIDE SEQUENCE [LARGE SCALE GENOMIC DNA]</scope>
    <source>
        <strain evidence="1 2">15-R06ZXC-3</strain>
    </source>
</reference>
<proteinExistence type="predicted"/>
<dbReference type="Proteomes" id="UP001557465">
    <property type="component" value="Unassembled WGS sequence"/>
</dbReference>
<name>A0ABV3TNE7_9RHOB</name>
<evidence type="ECO:0008006" key="3">
    <source>
        <dbReference type="Google" id="ProtNLM"/>
    </source>
</evidence>
<evidence type="ECO:0000313" key="2">
    <source>
        <dbReference type="Proteomes" id="UP001557465"/>
    </source>
</evidence>
<gene>
    <name evidence="1" type="ORF">AB4874_16060</name>
</gene>
<evidence type="ECO:0000313" key="1">
    <source>
        <dbReference type="EMBL" id="MEX1663141.1"/>
    </source>
</evidence>
<dbReference type="EMBL" id="JBFRYC010000012">
    <property type="protein sequence ID" value="MEX1663141.1"/>
    <property type="molecule type" value="Genomic_DNA"/>
</dbReference>